<keyword evidence="1" id="KW-0808">Transferase</keyword>
<protein>
    <submittedName>
        <fullName evidence="7">Histone-lysine N-methyltransferase EHMT2</fullName>
    </submittedName>
</protein>
<keyword evidence="8" id="KW-1185">Reference proteome</keyword>
<keyword evidence="1" id="KW-0489">Methyltransferase</keyword>
<dbReference type="Pfam" id="PF05033">
    <property type="entry name" value="Pre-SET"/>
    <property type="match status" value="1"/>
</dbReference>
<evidence type="ECO:0000313" key="8">
    <source>
        <dbReference type="Proteomes" id="UP000197619"/>
    </source>
</evidence>
<dbReference type="SUPFAM" id="SSF82199">
    <property type="entry name" value="SET domain"/>
    <property type="match status" value="1"/>
</dbReference>
<evidence type="ECO:0000313" key="7">
    <source>
        <dbReference type="EMBL" id="OWK49799.1"/>
    </source>
</evidence>
<feature type="repeat" description="ANK" evidence="4">
    <location>
        <begin position="215"/>
        <end position="239"/>
    </location>
</feature>
<dbReference type="PRINTS" id="PR01415">
    <property type="entry name" value="ANKYRIN"/>
</dbReference>
<feature type="region of interest" description="Disordered" evidence="5">
    <location>
        <begin position="563"/>
        <end position="608"/>
    </location>
</feature>
<dbReference type="Gene3D" id="2.170.270.10">
    <property type="entry name" value="SET domain"/>
    <property type="match status" value="1"/>
</dbReference>
<feature type="repeat" description="ANK" evidence="4">
    <location>
        <begin position="101"/>
        <end position="127"/>
    </location>
</feature>
<dbReference type="InterPro" id="IPR046341">
    <property type="entry name" value="SET_dom_sf"/>
</dbReference>
<feature type="domain" description="Pre-SET" evidence="6">
    <location>
        <begin position="493"/>
        <end position="556"/>
    </location>
</feature>
<sequence length="608" mass="67058">MRGQGEGRAPRPDPRAEPIDSSGGPALALPSGGALSARGLPPGPAREHLEKALLGQEAERRKKLRFHPRQLYLSVKQGELGRVILMLLDNLDPNFQSDAQSKRSALHAAAQKGHLEICHLLLQSDAQSKRSALHAAAQKGHLEICHLLLQCWSVVVSGHSVVTQGSVVTPQAGANINAVDKQRRTPLMEAVANDQLDTARYLLQRGGCAYSQEEDGSTCLHHAAKNGNLEMVELLLSTGQVDVNAQDSGGWTPIIWAAEHKHIEVIRRLLTRGADVTLTDNAGANINAVDKQRRTPLMEAVANDQLDTARYLLQRGGCAYSQCDLHAVNFHGDTPLHIAARESYHDCVSLFLSRGADPEVRNKEGDSPLDLSPERSEVWVALQLNRKLRQGAAGRALRTERIVSRYGRISGILGNFGQFWALFLSRGADPEVRNKEGDSPLDLSPERSEVWVALQLNRKLRQGAAGRALRTERIVSRDVARGHENVPIPCVNGHCTCQDDCSSSNCLCGQLSIRCWYDKDGRLLQEFNKIEPPLIFECNQACTCWRSCKNRVVQSGIKWDPKKTPKTQILHPKNPKILNSAPEKPQNPEFCTPKTQNPEFCTRKTPKS</sequence>
<dbReference type="PROSITE" id="PS50867">
    <property type="entry name" value="PRE_SET"/>
    <property type="match status" value="1"/>
</dbReference>
<proteinExistence type="predicted"/>
<accession>A0A218U7W7</accession>
<dbReference type="Pfam" id="PF00023">
    <property type="entry name" value="Ank"/>
    <property type="match status" value="1"/>
</dbReference>
<evidence type="ECO:0000256" key="2">
    <source>
        <dbReference type="ARBA" id="ARBA00022691"/>
    </source>
</evidence>
<keyword evidence="4" id="KW-0040">ANK repeat</keyword>
<dbReference type="EMBL" id="MUZQ01000707">
    <property type="protein sequence ID" value="OWK49799.1"/>
    <property type="molecule type" value="Genomic_DNA"/>
</dbReference>
<dbReference type="SUPFAM" id="SSF48403">
    <property type="entry name" value="Ankyrin repeat"/>
    <property type="match status" value="2"/>
</dbReference>
<dbReference type="GO" id="GO:0002039">
    <property type="term" value="F:p53 binding"/>
    <property type="evidence" value="ECO:0007669"/>
    <property type="project" value="InterPro"/>
</dbReference>
<dbReference type="PROSITE" id="PS50297">
    <property type="entry name" value="ANK_REP_REGION"/>
    <property type="match status" value="4"/>
</dbReference>
<feature type="repeat" description="ANK" evidence="4">
    <location>
        <begin position="331"/>
        <end position="363"/>
    </location>
</feature>
<dbReference type="GO" id="GO:0032259">
    <property type="term" value="P:methylation"/>
    <property type="evidence" value="ECO:0007669"/>
    <property type="project" value="UniProtKB-KW"/>
</dbReference>
<dbReference type="GO" id="GO:0000122">
    <property type="term" value="P:negative regulation of transcription by RNA polymerase II"/>
    <property type="evidence" value="ECO:0007669"/>
    <property type="project" value="TreeGrafter"/>
</dbReference>
<evidence type="ECO:0000256" key="5">
    <source>
        <dbReference type="SAM" id="MobiDB-lite"/>
    </source>
</evidence>
<dbReference type="GO" id="GO:0005634">
    <property type="term" value="C:nucleus"/>
    <property type="evidence" value="ECO:0007669"/>
    <property type="project" value="InterPro"/>
</dbReference>
<dbReference type="InterPro" id="IPR002110">
    <property type="entry name" value="Ankyrin_rpt"/>
</dbReference>
<dbReference type="PANTHER" id="PTHR46307:SF1">
    <property type="entry name" value="HISTONE-LYSINE N-METHYLTRANSFERASE EHMT2"/>
    <property type="match status" value="1"/>
</dbReference>
<dbReference type="PROSITE" id="PS50088">
    <property type="entry name" value="ANK_REPEAT"/>
    <property type="match status" value="4"/>
</dbReference>
<dbReference type="InterPro" id="IPR043550">
    <property type="entry name" value="EHMT1/EHMT2"/>
</dbReference>
<evidence type="ECO:0000259" key="6">
    <source>
        <dbReference type="PROSITE" id="PS50867"/>
    </source>
</evidence>
<feature type="region of interest" description="Disordered" evidence="5">
    <location>
        <begin position="1"/>
        <end position="45"/>
    </location>
</feature>
<dbReference type="Pfam" id="PF12796">
    <property type="entry name" value="Ank_2"/>
    <property type="match status" value="3"/>
</dbReference>
<dbReference type="PANTHER" id="PTHR46307">
    <property type="entry name" value="G9A, ISOFORM B"/>
    <property type="match status" value="1"/>
</dbReference>
<dbReference type="InterPro" id="IPR007728">
    <property type="entry name" value="Pre-SET_dom"/>
</dbReference>
<feature type="repeat" description="ANK" evidence="4">
    <location>
        <begin position="249"/>
        <end position="281"/>
    </location>
</feature>
<feature type="compositionally biased region" description="Low complexity" evidence="5">
    <location>
        <begin position="21"/>
        <end position="40"/>
    </location>
</feature>
<reference evidence="7 8" key="1">
    <citation type="submission" date="2017-05" db="EMBL/GenBank/DDBJ databases">
        <title>Genome of assembly of the Bengalese finch, Lonchura striata domestica.</title>
        <authorList>
            <person name="Colquitt B.M."/>
            <person name="Brainard M.S."/>
        </authorList>
    </citation>
    <scope>NUCLEOTIDE SEQUENCE [LARGE SCALE GENOMIC DNA]</scope>
    <source>
        <strain evidence="7">White83orange57</strain>
    </source>
</reference>
<keyword evidence="2" id="KW-0949">S-adenosyl-L-methionine</keyword>
<keyword evidence="3" id="KW-0156">Chromatin regulator</keyword>
<evidence type="ECO:0000256" key="3">
    <source>
        <dbReference type="ARBA" id="ARBA00022853"/>
    </source>
</evidence>
<dbReference type="Proteomes" id="UP000197619">
    <property type="component" value="Unassembled WGS sequence"/>
</dbReference>
<name>A0A218U7W7_9PASE</name>
<dbReference type="SMART" id="SM00248">
    <property type="entry name" value="ANK"/>
    <property type="match status" value="7"/>
</dbReference>
<feature type="compositionally biased region" description="Basic and acidic residues" evidence="5">
    <location>
        <begin position="8"/>
        <end position="18"/>
    </location>
</feature>
<dbReference type="AlphaFoldDB" id="A0A218U7W7"/>
<dbReference type="GO" id="GO:0008270">
    <property type="term" value="F:zinc ion binding"/>
    <property type="evidence" value="ECO:0007669"/>
    <property type="project" value="InterPro"/>
</dbReference>
<dbReference type="GO" id="GO:0046974">
    <property type="term" value="F:histone H3K9 methyltransferase activity"/>
    <property type="evidence" value="ECO:0007669"/>
    <property type="project" value="TreeGrafter"/>
</dbReference>
<organism evidence="7 8">
    <name type="scientific">Lonchura striata</name>
    <name type="common">white-rumped munia</name>
    <dbReference type="NCBI Taxonomy" id="40157"/>
    <lineage>
        <taxon>Eukaryota</taxon>
        <taxon>Metazoa</taxon>
        <taxon>Chordata</taxon>
        <taxon>Craniata</taxon>
        <taxon>Vertebrata</taxon>
        <taxon>Euteleostomi</taxon>
        <taxon>Archelosauria</taxon>
        <taxon>Archosauria</taxon>
        <taxon>Dinosauria</taxon>
        <taxon>Saurischia</taxon>
        <taxon>Theropoda</taxon>
        <taxon>Coelurosauria</taxon>
        <taxon>Aves</taxon>
        <taxon>Neognathae</taxon>
        <taxon>Neoaves</taxon>
        <taxon>Telluraves</taxon>
        <taxon>Australaves</taxon>
        <taxon>Passeriformes</taxon>
        <taxon>Passeroidea</taxon>
        <taxon>Estrildidae</taxon>
        <taxon>Estrildinae</taxon>
        <taxon>Lonchura</taxon>
    </lineage>
</organism>
<dbReference type="SMART" id="SM00468">
    <property type="entry name" value="PreSET"/>
    <property type="match status" value="1"/>
</dbReference>
<dbReference type="GO" id="GO:0000785">
    <property type="term" value="C:chromatin"/>
    <property type="evidence" value="ECO:0007669"/>
    <property type="project" value="TreeGrafter"/>
</dbReference>
<comment type="caution">
    <text evidence="7">The sequence shown here is derived from an EMBL/GenBank/DDBJ whole genome shotgun (WGS) entry which is preliminary data.</text>
</comment>
<dbReference type="InterPro" id="IPR036770">
    <property type="entry name" value="Ankyrin_rpt-contain_sf"/>
</dbReference>
<evidence type="ECO:0000256" key="4">
    <source>
        <dbReference type="PROSITE-ProRule" id="PRU00023"/>
    </source>
</evidence>
<evidence type="ECO:0000256" key="1">
    <source>
        <dbReference type="ARBA" id="ARBA00022603"/>
    </source>
</evidence>
<gene>
    <name evidence="7" type="primary">EHMT2</name>
    <name evidence="7" type="ORF">RLOC_00000661</name>
</gene>
<dbReference type="Gene3D" id="1.25.40.20">
    <property type="entry name" value="Ankyrin repeat-containing domain"/>
    <property type="match status" value="3"/>
</dbReference>